<evidence type="ECO:0000313" key="2">
    <source>
        <dbReference type="EMBL" id="GBM85972.1"/>
    </source>
</evidence>
<sequence length="209" mass="23775">MEQGILRPSLSAFASPIHFVKKPNGDWRICGDFRKLNAITIPDRYPLPHIQDFSNNLAGKTIFSKIDLVKAYHQIPVKTSDIHKTAVITQIALFEYSKITFGLRNVAQTFRRFIDQVLRGLDCFAYLDDILVALEDLSKHKVDLEKVFNRLKDYHLKINLEKCIFGQETIQFLGFQVSPGGVSPLPDRVKALTEYPLPSQLRSCLGSLQ</sequence>
<dbReference type="Pfam" id="PF00078">
    <property type="entry name" value="RVT_1"/>
    <property type="match status" value="1"/>
</dbReference>
<dbReference type="Proteomes" id="UP000499080">
    <property type="component" value="Unassembled WGS sequence"/>
</dbReference>
<dbReference type="PROSITE" id="PS50878">
    <property type="entry name" value="RT_POL"/>
    <property type="match status" value="1"/>
</dbReference>
<dbReference type="SUPFAM" id="SSF56672">
    <property type="entry name" value="DNA/RNA polymerases"/>
    <property type="match status" value="1"/>
</dbReference>
<feature type="domain" description="Reverse transcriptase" evidence="1">
    <location>
        <begin position="1"/>
        <end position="177"/>
    </location>
</feature>
<dbReference type="EMBL" id="BGPR01109453">
    <property type="protein sequence ID" value="GBM85972.1"/>
    <property type="molecule type" value="Genomic_DNA"/>
</dbReference>
<proteinExistence type="predicted"/>
<name>A0A4Y2J7J8_ARAVE</name>
<organism evidence="3 4">
    <name type="scientific">Araneus ventricosus</name>
    <name type="common">Orbweaver spider</name>
    <name type="synonym">Epeira ventricosa</name>
    <dbReference type="NCBI Taxonomy" id="182803"/>
    <lineage>
        <taxon>Eukaryota</taxon>
        <taxon>Metazoa</taxon>
        <taxon>Ecdysozoa</taxon>
        <taxon>Arthropoda</taxon>
        <taxon>Chelicerata</taxon>
        <taxon>Arachnida</taxon>
        <taxon>Araneae</taxon>
        <taxon>Araneomorphae</taxon>
        <taxon>Entelegynae</taxon>
        <taxon>Araneoidea</taxon>
        <taxon>Araneidae</taxon>
        <taxon>Araneus</taxon>
    </lineage>
</organism>
<evidence type="ECO:0000313" key="3">
    <source>
        <dbReference type="EMBL" id="GBM86000.1"/>
    </source>
</evidence>
<dbReference type="PANTHER" id="PTHR37984:SF5">
    <property type="entry name" value="PROTEIN NYNRIN-LIKE"/>
    <property type="match status" value="1"/>
</dbReference>
<evidence type="ECO:0000313" key="4">
    <source>
        <dbReference type="Proteomes" id="UP000499080"/>
    </source>
</evidence>
<protein>
    <submittedName>
        <fullName evidence="3">Retrovirus-related Pol polyprotein from transposon 297</fullName>
    </submittedName>
</protein>
<keyword evidence="4" id="KW-1185">Reference proteome</keyword>
<dbReference type="GO" id="GO:0071897">
    <property type="term" value="P:DNA biosynthetic process"/>
    <property type="evidence" value="ECO:0007669"/>
    <property type="project" value="UniProtKB-ARBA"/>
</dbReference>
<dbReference type="Gene3D" id="3.30.70.270">
    <property type="match status" value="1"/>
</dbReference>
<dbReference type="Gene3D" id="3.10.10.10">
    <property type="entry name" value="HIV Type 1 Reverse Transcriptase, subunit A, domain 1"/>
    <property type="match status" value="1"/>
</dbReference>
<dbReference type="EMBL" id="BGPR01109458">
    <property type="protein sequence ID" value="GBM86000.1"/>
    <property type="molecule type" value="Genomic_DNA"/>
</dbReference>
<dbReference type="CDD" id="cd01647">
    <property type="entry name" value="RT_LTR"/>
    <property type="match status" value="1"/>
</dbReference>
<dbReference type="OrthoDB" id="6508513at2759"/>
<gene>
    <name evidence="3" type="primary">pol_254</name>
    <name evidence="2" type="synonym">pol_12</name>
    <name evidence="2" type="ORF">AVEN_33457_1</name>
    <name evidence="3" type="ORF">AVEN_88345_1</name>
</gene>
<dbReference type="InterPro" id="IPR000477">
    <property type="entry name" value="RT_dom"/>
</dbReference>
<comment type="caution">
    <text evidence="3">The sequence shown here is derived from an EMBL/GenBank/DDBJ whole genome shotgun (WGS) entry which is preliminary data.</text>
</comment>
<evidence type="ECO:0000259" key="1">
    <source>
        <dbReference type="PROSITE" id="PS50878"/>
    </source>
</evidence>
<reference evidence="3 4" key="1">
    <citation type="journal article" date="2019" name="Sci. Rep.">
        <title>Orb-weaving spider Araneus ventricosus genome elucidates the spidroin gene catalogue.</title>
        <authorList>
            <person name="Kono N."/>
            <person name="Nakamura H."/>
            <person name="Ohtoshi R."/>
            <person name="Moran D.A.P."/>
            <person name="Shinohara A."/>
            <person name="Yoshida Y."/>
            <person name="Fujiwara M."/>
            <person name="Mori M."/>
            <person name="Tomita M."/>
            <person name="Arakawa K."/>
        </authorList>
    </citation>
    <scope>NUCLEOTIDE SEQUENCE [LARGE SCALE GENOMIC DNA]</scope>
</reference>
<accession>A0A4Y2J7J8</accession>
<dbReference type="InterPro" id="IPR043128">
    <property type="entry name" value="Rev_trsase/Diguanyl_cyclase"/>
</dbReference>
<dbReference type="InterPro" id="IPR050951">
    <property type="entry name" value="Retrovirus_Pol_polyprotein"/>
</dbReference>
<dbReference type="AlphaFoldDB" id="A0A4Y2J7J8"/>
<dbReference type="PANTHER" id="PTHR37984">
    <property type="entry name" value="PROTEIN CBG26694"/>
    <property type="match status" value="1"/>
</dbReference>
<dbReference type="InterPro" id="IPR043502">
    <property type="entry name" value="DNA/RNA_pol_sf"/>
</dbReference>